<reference evidence="1 2" key="1">
    <citation type="submission" date="2020-04" db="EMBL/GenBank/DDBJ databases">
        <title>Genome-Wide Identification of 5-Methylcytosine Sites in Bacterial Genomes By High-Throughput Sequencing of MspJI Restriction Fragments.</title>
        <authorList>
            <person name="Wu V."/>
        </authorList>
    </citation>
    <scope>NUCLEOTIDE SEQUENCE [LARGE SCALE GENOMIC DNA]</scope>
    <source>
        <strain evidence="1 2">CCAP 1403/13f</strain>
    </source>
</reference>
<dbReference type="RefSeq" id="WP_168694944.1">
    <property type="nucleotide sequence ID" value="NZ_CP051206.1"/>
</dbReference>
<evidence type="ECO:0000313" key="1">
    <source>
        <dbReference type="EMBL" id="QJB43376.1"/>
    </source>
</evidence>
<name>A0A6H2BWN0_DOLFA</name>
<proteinExistence type="predicted"/>
<reference evidence="1 2" key="2">
    <citation type="submission" date="2020-04" db="EMBL/GenBank/DDBJ databases">
        <authorList>
            <person name="Fomenkov A."/>
            <person name="Anton B.P."/>
            <person name="Roberts R.J."/>
        </authorList>
    </citation>
    <scope>NUCLEOTIDE SEQUENCE [LARGE SCALE GENOMIC DNA]</scope>
    <source>
        <strain evidence="1 2">CCAP 1403/13f</strain>
    </source>
</reference>
<dbReference type="AlphaFoldDB" id="A0A6H2BWN0"/>
<dbReference type="Proteomes" id="UP000502433">
    <property type="component" value="Chromosome"/>
</dbReference>
<dbReference type="EMBL" id="CP051206">
    <property type="protein sequence ID" value="QJB43376.1"/>
    <property type="molecule type" value="Genomic_DNA"/>
</dbReference>
<protein>
    <submittedName>
        <fullName evidence="1">Uncharacterized protein</fullName>
    </submittedName>
</protein>
<accession>A0A6H2BWN0</accession>
<evidence type="ECO:0000313" key="2">
    <source>
        <dbReference type="Proteomes" id="UP000502433"/>
    </source>
</evidence>
<gene>
    <name evidence="1" type="ORF">HGD76_03190</name>
</gene>
<sequence>MLSTNLLHLAIEPVTTTVGLIALGKALGLFGAAAGGSIAGKYAAGHKGEKALKEGMNFTLANIRLAEDINDRASQD</sequence>
<dbReference type="KEGG" id="dfs:HGD76_03190"/>
<organism evidence="1 2">
    <name type="scientific">Dolichospermum flos-aquae CCAP 1403/13F</name>
    <dbReference type="NCBI Taxonomy" id="315271"/>
    <lineage>
        <taxon>Bacteria</taxon>
        <taxon>Bacillati</taxon>
        <taxon>Cyanobacteriota</taxon>
        <taxon>Cyanophyceae</taxon>
        <taxon>Nostocales</taxon>
        <taxon>Aphanizomenonaceae</taxon>
        <taxon>Dolichospermum</taxon>
    </lineage>
</organism>